<evidence type="ECO:0000313" key="1">
    <source>
        <dbReference type="EMBL" id="KAI3694413.1"/>
    </source>
</evidence>
<organism evidence="1 2">
    <name type="scientific">Smallanthus sonchifolius</name>
    <dbReference type="NCBI Taxonomy" id="185202"/>
    <lineage>
        <taxon>Eukaryota</taxon>
        <taxon>Viridiplantae</taxon>
        <taxon>Streptophyta</taxon>
        <taxon>Embryophyta</taxon>
        <taxon>Tracheophyta</taxon>
        <taxon>Spermatophyta</taxon>
        <taxon>Magnoliopsida</taxon>
        <taxon>eudicotyledons</taxon>
        <taxon>Gunneridae</taxon>
        <taxon>Pentapetalae</taxon>
        <taxon>asterids</taxon>
        <taxon>campanulids</taxon>
        <taxon>Asterales</taxon>
        <taxon>Asteraceae</taxon>
        <taxon>Asteroideae</taxon>
        <taxon>Heliantheae alliance</taxon>
        <taxon>Millerieae</taxon>
        <taxon>Smallanthus</taxon>
    </lineage>
</organism>
<proteinExistence type="predicted"/>
<reference evidence="2" key="1">
    <citation type="journal article" date="2022" name="Mol. Ecol. Resour.">
        <title>The genomes of chicory, endive, great burdock and yacon provide insights into Asteraceae palaeo-polyploidization history and plant inulin production.</title>
        <authorList>
            <person name="Fan W."/>
            <person name="Wang S."/>
            <person name="Wang H."/>
            <person name="Wang A."/>
            <person name="Jiang F."/>
            <person name="Liu H."/>
            <person name="Zhao H."/>
            <person name="Xu D."/>
            <person name="Zhang Y."/>
        </authorList>
    </citation>
    <scope>NUCLEOTIDE SEQUENCE [LARGE SCALE GENOMIC DNA]</scope>
    <source>
        <strain evidence="2">cv. Yunnan</strain>
    </source>
</reference>
<keyword evidence="2" id="KW-1185">Reference proteome</keyword>
<dbReference type="EMBL" id="CM042043">
    <property type="protein sequence ID" value="KAI3694413.1"/>
    <property type="molecule type" value="Genomic_DNA"/>
</dbReference>
<accession>A0ACB8ZAP8</accession>
<sequence length="97" mass="10377">MLKAGAVKVLSAAAKESGNLGFKMDGLKIRDNLFWLKGSGKFTLHGLSVAYLSGRKSSSGQIYGTYSQDDVDALRALAEEPGVIDIFLTYPSFLSVS</sequence>
<comment type="caution">
    <text evidence="1">The sequence shown here is derived from an EMBL/GenBank/DDBJ whole genome shotgun (WGS) entry which is preliminary data.</text>
</comment>
<gene>
    <name evidence="1" type="ORF">L1987_77378</name>
</gene>
<evidence type="ECO:0000313" key="2">
    <source>
        <dbReference type="Proteomes" id="UP001056120"/>
    </source>
</evidence>
<dbReference type="Proteomes" id="UP001056120">
    <property type="component" value="Linkage Group LG26"/>
</dbReference>
<name>A0ACB8ZAP8_9ASTR</name>
<reference evidence="1 2" key="2">
    <citation type="journal article" date="2022" name="Mol. Ecol. Resour.">
        <title>The genomes of chicory, endive, great burdock and yacon provide insights into Asteraceae paleo-polyploidization history and plant inulin production.</title>
        <authorList>
            <person name="Fan W."/>
            <person name="Wang S."/>
            <person name="Wang H."/>
            <person name="Wang A."/>
            <person name="Jiang F."/>
            <person name="Liu H."/>
            <person name="Zhao H."/>
            <person name="Xu D."/>
            <person name="Zhang Y."/>
        </authorList>
    </citation>
    <scope>NUCLEOTIDE SEQUENCE [LARGE SCALE GENOMIC DNA]</scope>
    <source>
        <strain evidence="2">cv. Yunnan</strain>
        <tissue evidence="1">Leaves</tissue>
    </source>
</reference>
<protein>
    <submittedName>
        <fullName evidence="1">Uncharacterized protein</fullName>
    </submittedName>
</protein>